<dbReference type="Proteomes" id="UP000230719">
    <property type="component" value="Unassembled WGS sequence"/>
</dbReference>
<dbReference type="AlphaFoldDB" id="A0A2G9FM33"/>
<evidence type="ECO:0000313" key="1">
    <source>
        <dbReference type="EMBL" id="PIM93043.1"/>
    </source>
</evidence>
<protein>
    <submittedName>
        <fullName evidence="1">Uncharacterized protein</fullName>
    </submittedName>
</protein>
<accession>A0A2G9FM33</accession>
<dbReference type="EMBL" id="NPND01000005">
    <property type="protein sequence ID" value="PIM93043.1"/>
    <property type="molecule type" value="Genomic_DNA"/>
</dbReference>
<sequence>MIINSKEYFIGHTFPEQIRIDTQFRIEELREFYNHKVDAIKKFLKVRKLETDDRNEIKIIDEIFGALISITNSNNFIKVEHLPVLSDGEDRERVNIIINTTNQKAEELGLDLKYDIFSIIKSIQEKIYELYSQRELTPRIL</sequence>
<gene>
    <name evidence="1" type="ORF">CI114_02475</name>
</gene>
<proteinExistence type="predicted"/>
<dbReference type="RefSeq" id="WP_158410065.1">
    <property type="nucleotide sequence ID" value="NZ_CP056023.1"/>
</dbReference>
<reference evidence="1 2" key="1">
    <citation type="submission" date="2017-08" db="EMBL/GenBank/DDBJ databases">
        <title>Analysis of Fusobacterium persistence and antibiotic response in human colorectal.</title>
        <authorList>
            <person name="Bullman S."/>
        </authorList>
    </citation>
    <scope>NUCLEOTIDE SEQUENCE [LARGE SCALE GENOMIC DNA]</scope>
    <source>
        <strain evidence="1 2">P2_CP</strain>
    </source>
</reference>
<organism evidence="1 2">
    <name type="scientific">Fusobacterium animalis</name>
    <dbReference type="NCBI Taxonomy" id="76859"/>
    <lineage>
        <taxon>Bacteria</taxon>
        <taxon>Fusobacteriati</taxon>
        <taxon>Fusobacteriota</taxon>
        <taxon>Fusobacteriia</taxon>
        <taxon>Fusobacteriales</taxon>
        <taxon>Fusobacteriaceae</taxon>
        <taxon>Fusobacterium</taxon>
    </lineage>
</organism>
<name>A0A2G9FM33_9FUSO</name>
<comment type="caution">
    <text evidence="1">The sequence shown here is derived from an EMBL/GenBank/DDBJ whole genome shotgun (WGS) entry which is preliminary data.</text>
</comment>
<evidence type="ECO:0000313" key="2">
    <source>
        <dbReference type="Proteomes" id="UP000230719"/>
    </source>
</evidence>